<dbReference type="EMBL" id="VNFH01000002">
    <property type="protein sequence ID" value="TVU72744.1"/>
    <property type="molecule type" value="Genomic_DNA"/>
</dbReference>
<name>A0A558HUG1_9GAMM</name>
<evidence type="ECO:0000259" key="3">
    <source>
        <dbReference type="PROSITE" id="PS51186"/>
    </source>
</evidence>
<proteinExistence type="predicted"/>
<dbReference type="RefSeq" id="WP_024952062.1">
    <property type="nucleotide sequence ID" value="NZ_CAWOWR010000076.1"/>
</dbReference>
<evidence type="ECO:0000313" key="5">
    <source>
        <dbReference type="Proteomes" id="UP000319941"/>
    </source>
</evidence>
<dbReference type="Gene3D" id="3.40.630.30">
    <property type="match status" value="1"/>
</dbReference>
<dbReference type="Proteomes" id="UP000319941">
    <property type="component" value="Unassembled WGS sequence"/>
</dbReference>
<evidence type="ECO:0000256" key="1">
    <source>
        <dbReference type="ARBA" id="ARBA00022679"/>
    </source>
</evidence>
<dbReference type="OrthoDB" id="9797178at2"/>
<dbReference type="InterPro" id="IPR000182">
    <property type="entry name" value="GNAT_dom"/>
</dbReference>
<reference evidence="4 5" key="1">
    <citation type="submission" date="2019-07" db="EMBL/GenBank/DDBJ databases">
        <title>Diversity of Bacteria from Kongsfjorden, Arctic.</title>
        <authorList>
            <person name="Yu Y."/>
        </authorList>
    </citation>
    <scope>NUCLEOTIDE SEQUENCE [LARGE SCALE GENOMIC DNA]</scope>
    <source>
        <strain evidence="4 5">SM1923</strain>
    </source>
</reference>
<dbReference type="PANTHER" id="PTHR43877:SF1">
    <property type="entry name" value="ACETYLTRANSFERASE"/>
    <property type="match status" value="1"/>
</dbReference>
<dbReference type="STRING" id="553385.GCA_000591415_01980"/>
<keyword evidence="1 4" id="KW-0808">Transferase</keyword>
<evidence type="ECO:0000313" key="4">
    <source>
        <dbReference type="EMBL" id="TVU72744.1"/>
    </source>
</evidence>
<dbReference type="AlphaFoldDB" id="A0A558HUG1"/>
<sequence length="190" mass="20989">MSDSTAENLRIREERTFDHERVYRIHESVFAGHREALLGERLRHGEQAQISLVAEHVTDPESGRHLSEGESRLLGHVMASRVALSGYPDRVLMALAPLAVLPQHQRHGIGKRLVISAVKRCRLLGAGAVVAAGHADFYAHLGFHPARHYGLYCNHHDVPGAFVAFELVSGYLQGLGGEVLFHHNFMGPDV</sequence>
<dbReference type="SUPFAM" id="SSF55729">
    <property type="entry name" value="Acyl-CoA N-acyltransferases (Nat)"/>
    <property type="match status" value="1"/>
</dbReference>
<dbReference type="InterPro" id="IPR016181">
    <property type="entry name" value="Acyl_CoA_acyltransferase"/>
</dbReference>
<comment type="caution">
    <text evidence="4">The sequence shown here is derived from an EMBL/GenBank/DDBJ whole genome shotgun (WGS) entry which is preliminary data.</text>
</comment>
<gene>
    <name evidence="4" type="ORF">FQP86_03470</name>
</gene>
<dbReference type="Pfam" id="PF13508">
    <property type="entry name" value="Acetyltransf_7"/>
    <property type="match status" value="1"/>
</dbReference>
<evidence type="ECO:0000256" key="2">
    <source>
        <dbReference type="ARBA" id="ARBA00023315"/>
    </source>
</evidence>
<dbReference type="InterPro" id="IPR050832">
    <property type="entry name" value="Bact_Acetyltransf"/>
</dbReference>
<dbReference type="PROSITE" id="PS51186">
    <property type="entry name" value="GNAT"/>
    <property type="match status" value="1"/>
</dbReference>
<protein>
    <submittedName>
        <fullName evidence="4">N-acetyltransferase</fullName>
    </submittedName>
</protein>
<dbReference type="CDD" id="cd04301">
    <property type="entry name" value="NAT_SF"/>
    <property type="match status" value="1"/>
</dbReference>
<dbReference type="PANTHER" id="PTHR43877">
    <property type="entry name" value="AMINOALKYLPHOSPHONATE N-ACETYLTRANSFERASE-RELATED-RELATED"/>
    <property type="match status" value="1"/>
</dbReference>
<feature type="domain" description="N-acetyltransferase" evidence="3">
    <location>
        <begin position="9"/>
        <end position="169"/>
    </location>
</feature>
<keyword evidence="2" id="KW-0012">Acyltransferase</keyword>
<dbReference type="GO" id="GO:0016747">
    <property type="term" value="F:acyltransferase activity, transferring groups other than amino-acyl groups"/>
    <property type="evidence" value="ECO:0007669"/>
    <property type="project" value="InterPro"/>
</dbReference>
<accession>A0A558HUG1</accession>
<organism evidence="4 5">
    <name type="scientific">Cobetia crustatorum</name>
    <dbReference type="NCBI Taxonomy" id="553385"/>
    <lineage>
        <taxon>Bacteria</taxon>
        <taxon>Pseudomonadati</taxon>
        <taxon>Pseudomonadota</taxon>
        <taxon>Gammaproteobacteria</taxon>
        <taxon>Oceanospirillales</taxon>
        <taxon>Halomonadaceae</taxon>
        <taxon>Cobetia</taxon>
    </lineage>
</organism>
<keyword evidence="5" id="KW-1185">Reference proteome</keyword>